<dbReference type="EMBL" id="CM039174">
    <property type="protein sequence ID" value="KAH9751398.1"/>
    <property type="molecule type" value="Genomic_DNA"/>
</dbReference>
<name>A0ACB8KAI5_CITSI</name>
<comment type="caution">
    <text evidence="1">The sequence shown here is derived from an EMBL/GenBank/DDBJ whole genome shotgun (WGS) entry which is preliminary data.</text>
</comment>
<sequence>MATPKIDLEKFNGKNDFNMWKVKMEALLVTQGLGDAIQPVTKKEGKEFSTSKTPEQVSEIDRKARGTIILSLADSAIREVAKEPTIADLWAKLESIYMKKSLGNMLYIKKRMFTLKMVEGTSLDDHLDEFNKVCDTLETIDAAFDDEDKALLLISSLPKSYGNFVDALMYGRQTLSLDEVKLALNTKELQGKQDHLGNESGQGLTAKARPKGKKKKQGKYKEKPKDLKCFLCHKEGHFKKDYPEKKLKKKGQNGGAAVAEEEGYESAGVCIATDSKYKDYYDYNGSRVMMGNNVVCKIMGIGNVNLKLHDRTIRELRQVRLGHIGERGLKELEKQGVLGNDKLGNLDFCEDCVLGKATRTNFKRSVHKSKDKLEYVHSDLWGPAQQISLGENQTGKKLKKLRTDNGLEFCNQMFDNYYADEGIMRHRTVRLTPQQNGLAERMNMTLMERVRDVIFNEEELISKKSVQRKSEEDAKRSDTHQIEVELPNYYDTHEATDSGDINNESEAQDSTKPESQVQSYQLARDRAKRPTRPPKRYGYSKFRTEWKGVVDDEIMSLHNNETWELVERPEKRRIVGCKWIFKINEDMTSSEPKRFKARLVAKGYTQKEGVDFKEVFSPVVRHASIRVILSLTAVQDMELDQLDVKTAFLHGRLQEEIFMTQPKGVLHSFQILNSKPVVTPLVAHFRLSNLQSPKTSEEKLEIEDVPYANAVGCLMYAMVLTRPDISHAVSVVSRYMATPRKEHWKAVKWIMRYLSGTLSCGLVYGKNKGSCEGLLGFVDSDYAGDLDKRRSLTCYMFLFNGCLINWKATLQHVVALSTTEAEYTAATEVVKEALCLQGNPAHHERTKHIDIKLHFIRNEVSKGVVKMSKVHTDENPVDMLTKVIEEFWFEAVTTSACDLLKFKTTGAGDVLAKGLSEACEMHVVEEPNIEELLLITLRSALKIVDQEGYHFKILAIDEYADMSTMTRGSLTGKLMVYEISVAIVQLMCSMAVGWDAVDVQLGRQPQLPVFLKVIGCVRG</sequence>
<keyword evidence="2" id="KW-1185">Reference proteome</keyword>
<reference evidence="2" key="1">
    <citation type="journal article" date="2023" name="Hortic. Res.">
        <title>A chromosome-level phased genome enabling allele-level studies in sweet orange: a case study on citrus Huanglongbing tolerance.</title>
        <authorList>
            <person name="Wu B."/>
            <person name="Yu Q."/>
            <person name="Deng Z."/>
            <person name="Duan Y."/>
            <person name="Luo F."/>
            <person name="Gmitter F. Jr."/>
        </authorList>
    </citation>
    <scope>NUCLEOTIDE SEQUENCE [LARGE SCALE GENOMIC DNA]</scope>
    <source>
        <strain evidence="2">cv. Valencia</strain>
    </source>
</reference>
<organism evidence="1 2">
    <name type="scientific">Citrus sinensis</name>
    <name type="common">Sweet orange</name>
    <name type="synonym">Citrus aurantium var. sinensis</name>
    <dbReference type="NCBI Taxonomy" id="2711"/>
    <lineage>
        <taxon>Eukaryota</taxon>
        <taxon>Viridiplantae</taxon>
        <taxon>Streptophyta</taxon>
        <taxon>Embryophyta</taxon>
        <taxon>Tracheophyta</taxon>
        <taxon>Spermatophyta</taxon>
        <taxon>Magnoliopsida</taxon>
        <taxon>eudicotyledons</taxon>
        <taxon>Gunneridae</taxon>
        <taxon>Pentapetalae</taxon>
        <taxon>rosids</taxon>
        <taxon>malvids</taxon>
        <taxon>Sapindales</taxon>
        <taxon>Rutaceae</taxon>
        <taxon>Aurantioideae</taxon>
        <taxon>Citrus</taxon>
    </lineage>
</organism>
<protein>
    <submittedName>
        <fullName evidence="1">Uncharacterized protein</fullName>
    </submittedName>
</protein>
<proteinExistence type="predicted"/>
<evidence type="ECO:0000313" key="1">
    <source>
        <dbReference type="EMBL" id="KAH9751398.1"/>
    </source>
</evidence>
<gene>
    <name evidence="1" type="ORF">KPL71_014282</name>
</gene>
<evidence type="ECO:0000313" key="2">
    <source>
        <dbReference type="Proteomes" id="UP000829398"/>
    </source>
</evidence>
<accession>A0ACB8KAI5</accession>
<dbReference type="Proteomes" id="UP000829398">
    <property type="component" value="Chromosome 5"/>
</dbReference>